<dbReference type="AlphaFoldDB" id="A0A7S1Z041"/>
<dbReference type="InterPro" id="IPR043136">
    <property type="entry name" value="B30.2/SPRY_sf"/>
</dbReference>
<dbReference type="Pfam" id="PF00622">
    <property type="entry name" value="SPRY"/>
    <property type="match status" value="1"/>
</dbReference>
<reference evidence="3" key="1">
    <citation type="submission" date="2021-01" db="EMBL/GenBank/DDBJ databases">
        <authorList>
            <person name="Corre E."/>
            <person name="Pelletier E."/>
            <person name="Niang G."/>
            <person name="Scheremetjew M."/>
            <person name="Finn R."/>
            <person name="Kale V."/>
            <person name="Holt S."/>
            <person name="Cochrane G."/>
            <person name="Meng A."/>
            <person name="Brown T."/>
            <person name="Cohen L."/>
        </authorList>
    </citation>
    <scope>NUCLEOTIDE SEQUENCE</scope>
    <source>
        <strain evidence="3">Pop2</strain>
    </source>
</reference>
<gene>
    <name evidence="3" type="ORF">DBRI1063_LOCUS8078</name>
</gene>
<dbReference type="EMBL" id="HBGN01012689">
    <property type="protein sequence ID" value="CAD9324453.1"/>
    <property type="molecule type" value="Transcribed_RNA"/>
</dbReference>
<feature type="compositionally biased region" description="Gly residues" evidence="1">
    <location>
        <begin position="255"/>
        <end position="264"/>
    </location>
</feature>
<feature type="region of interest" description="Disordered" evidence="1">
    <location>
        <begin position="1"/>
        <end position="30"/>
    </location>
</feature>
<name>A0A7S1Z041_9STRA</name>
<accession>A0A7S1Z041</accession>
<evidence type="ECO:0000313" key="3">
    <source>
        <dbReference type="EMBL" id="CAD9324453.1"/>
    </source>
</evidence>
<sequence length="377" mass="41011">MNSLHNEKASQWIDDKSSNESTLHSSIVSNDDHQDIKHEITLASGRKGTPFNIMLQPSPPSSPSNTDDNDLYFEITIIELNGHIAIGFATPSEFKPGWSTKGMFYNGNNITNGSAALIVGFGPPQKRGSISNGDVIGVHLKQRKKEGTLSVVFYHNGQCLGTAFHLKSPAEAALSSFRPCLHVDGKAIVAYVAPGLMPTTSSRNVSSTNDLTSFAGEWRIKQCLRGPELGEYKLPSTVKCILSIQNPSTSRGVLPRGGGRGGFRGRPDVRSTAQEGDDSKKYDLSIKVGNMMRATIGTMEQEGDSEGFTKIQIGPIMSTEMMPPPDEYEVENFLSASLPVLQKMIVDENGNLILNGPTCEIICSAYVKEFDALMHYH</sequence>
<organism evidence="3">
    <name type="scientific">Ditylum brightwellii</name>
    <dbReference type="NCBI Taxonomy" id="49249"/>
    <lineage>
        <taxon>Eukaryota</taxon>
        <taxon>Sar</taxon>
        <taxon>Stramenopiles</taxon>
        <taxon>Ochrophyta</taxon>
        <taxon>Bacillariophyta</taxon>
        <taxon>Mediophyceae</taxon>
        <taxon>Lithodesmiophycidae</taxon>
        <taxon>Lithodesmiales</taxon>
        <taxon>Lithodesmiaceae</taxon>
        <taxon>Ditylum</taxon>
    </lineage>
</organism>
<feature type="domain" description="SPRY" evidence="2">
    <location>
        <begin position="72"/>
        <end position="167"/>
    </location>
</feature>
<evidence type="ECO:0000259" key="2">
    <source>
        <dbReference type="Pfam" id="PF00622"/>
    </source>
</evidence>
<dbReference type="Gene3D" id="2.60.120.920">
    <property type="match status" value="1"/>
</dbReference>
<feature type="compositionally biased region" description="Polar residues" evidence="1">
    <location>
        <begin position="19"/>
        <end position="29"/>
    </location>
</feature>
<feature type="region of interest" description="Disordered" evidence="1">
    <location>
        <begin position="251"/>
        <end position="278"/>
    </location>
</feature>
<evidence type="ECO:0000256" key="1">
    <source>
        <dbReference type="SAM" id="MobiDB-lite"/>
    </source>
</evidence>
<protein>
    <recommendedName>
        <fullName evidence="2">SPRY domain-containing protein</fullName>
    </recommendedName>
</protein>
<dbReference type="InterPro" id="IPR003877">
    <property type="entry name" value="SPRY_dom"/>
</dbReference>
<dbReference type="SUPFAM" id="SSF49899">
    <property type="entry name" value="Concanavalin A-like lectins/glucanases"/>
    <property type="match status" value="1"/>
</dbReference>
<dbReference type="InterPro" id="IPR013320">
    <property type="entry name" value="ConA-like_dom_sf"/>
</dbReference>
<feature type="compositionally biased region" description="Basic and acidic residues" evidence="1">
    <location>
        <begin position="1"/>
        <end position="18"/>
    </location>
</feature>
<proteinExistence type="predicted"/>
<feature type="region of interest" description="Disordered" evidence="1">
    <location>
        <begin position="48"/>
        <end position="67"/>
    </location>
</feature>